<dbReference type="Bgee" id="ENSMODG00000049757">
    <property type="expression patterns" value="Expressed in spinal cord and 1 other cell type or tissue"/>
</dbReference>
<dbReference type="Gene3D" id="1.20.1070.10">
    <property type="entry name" value="Rhodopsin 7-helix transmembrane proteins"/>
    <property type="match status" value="1"/>
</dbReference>
<feature type="transmembrane region" description="Helical" evidence="13">
    <location>
        <begin position="261"/>
        <end position="281"/>
    </location>
</feature>
<dbReference type="KEGG" id="mdo:100018277"/>
<dbReference type="RefSeq" id="NP_001160257.1">
    <property type="nucleotide sequence ID" value="NM_001166785.1"/>
</dbReference>
<comment type="similarity">
    <text evidence="3 13">Belongs to the G-protein coupled receptor 1 family.</text>
</comment>
<feature type="transmembrane region" description="Helical" evidence="13">
    <location>
        <begin position="95"/>
        <end position="115"/>
    </location>
</feature>
<proteinExistence type="inferred from homology"/>
<dbReference type="Proteomes" id="UP000002280">
    <property type="component" value="Chromosome 5"/>
</dbReference>
<evidence type="ECO:0000256" key="11">
    <source>
        <dbReference type="ARBA" id="ARBA00023180"/>
    </source>
</evidence>
<dbReference type="InParanoid" id="A0A5F8GAR2"/>
<dbReference type="CTD" id="100018277"/>
<evidence type="ECO:0000256" key="7">
    <source>
        <dbReference type="ARBA" id="ARBA00022989"/>
    </source>
</evidence>
<dbReference type="GO" id="GO:0005886">
    <property type="term" value="C:plasma membrane"/>
    <property type="evidence" value="ECO:0000318"/>
    <property type="project" value="GO_Central"/>
</dbReference>
<keyword evidence="16" id="KW-1185">Reference proteome</keyword>
<keyword evidence="8 13" id="KW-0297">G-protein coupled receptor</keyword>
<feature type="transmembrane region" description="Helical" evidence="13">
    <location>
        <begin position="12"/>
        <end position="32"/>
    </location>
</feature>
<feature type="domain" description="G-protein coupled receptors family 1 profile" evidence="14">
    <location>
        <begin position="22"/>
        <end position="280"/>
    </location>
</feature>
<evidence type="ECO:0000256" key="1">
    <source>
        <dbReference type="ARBA" id="ARBA00003878"/>
    </source>
</evidence>
<keyword evidence="10 13" id="KW-0675">Receptor</keyword>
<reference evidence="15" key="2">
    <citation type="submission" date="2025-08" db="UniProtKB">
        <authorList>
            <consortium name="Ensembl"/>
        </authorList>
    </citation>
    <scope>IDENTIFICATION</scope>
</reference>
<dbReference type="PANTHER" id="PTHR24062">
    <property type="entry name" value="VOMERONASAL TYPE-1 RECEPTOR"/>
    <property type="match status" value="1"/>
</dbReference>
<dbReference type="OMA" id="SKERWRI"/>
<keyword evidence="9 13" id="KW-0472">Membrane</keyword>
<dbReference type="GO" id="GO:0019236">
    <property type="term" value="P:response to pheromone"/>
    <property type="evidence" value="ECO:0007669"/>
    <property type="project" value="UniProtKB-KW"/>
</dbReference>
<sequence>MNSPKEGLENIYLSLLFFGILGNMFLLCLHIFKFITGHRKRHISLIITNMAFAHVLMIFCRGIPRMISKWGWRFLLNEMMGKFITYLTRMTRGVSLCNTCLLSVFQALTISPNSLKIKTRAQNYILLCCILSWVFNLLLDITLPLSINNSRNSSKERWRIGHVSFDLNVISIITILTWKSVVDALFVVLMICSSGYMVFVLYRHNQKVQHIHNVSLSPRASPETRATKIILMLVITFVCFNSASSPFVIYVTSDRLTRPWALHFTVTLSLFYPIVSPFMLLSIDTRCPGLLGHF</sequence>
<evidence type="ECO:0000256" key="13">
    <source>
        <dbReference type="RuleBase" id="RU364061"/>
    </source>
</evidence>
<evidence type="ECO:0000256" key="6">
    <source>
        <dbReference type="ARBA" id="ARBA00022692"/>
    </source>
</evidence>
<dbReference type="AlphaFoldDB" id="A0A5F8GAR2"/>
<dbReference type="Pfam" id="PF03402">
    <property type="entry name" value="V1R"/>
    <property type="match status" value="1"/>
</dbReference>
<dbReference type="PROSITE" id="PS50262">
    <property type="entry name" value="G_PROTEIN_RECEP_F1_2"/>
    <property type="match status" value="1"/>
</dbReference>
<evidence type="ECO:0000313" key="16">
    <source>
        <dbReference type="Proteomes" id="UP000002280"/>
    </source>
</evidence>
<comment type="function">
    <text evidence="1">Putative pheromone receptor.</text>
</comment>
<name>A0A5F8GAR2_MONDO</name>
<dbReference type="GO" id="GO:0007606">
    <property type="term" value="P:sensory perception of chemical stimulus"/>
    <property type="evidence" value="ECO:0007669"/>
    <property type="project" value="UniProtKB-ARBA"/>
</dbReference>
<keyword evidence="7 13" id="KW-1133">Transmembrane helix</keyword>
<keyword evidence="6 13" id="KW-0812">Transmembrane</keyword>
<keyword evidence="4 13" id="KW-1003">Cell membrane</keyword>
<feature type="transmembrane region" description="Helical" evidence="13">
    <location>
        <begin position="184"/>
        <end position="202"/>
    </location>
</feature>
<dbReference type="FunFam" id="1.20.1070.10:FF:000033">
    <property type="entry name" value="Vomeronasal type-1 receptor"/>
    <property type="match status" value="1"/>
</dbReference>
<accession>A0A5F8GAR2</accession>
<protein>
    <recommendedName>
        <fullName evidence="13">Vomeronasal type-1 receptor</fullName>
    </recommendedName>
</protein>
<evidence type="ECO:0000256" key="12">
    <source>
        <dbReference type="ARBA" id="ARBA00023224"/>
    </source>
</evidence>
<evidence type="ECO:0000256" key="4">
    <source>
        <dbReference type="ARBA" id="ARBA00022475"/>
    </source>
</evidence>
<evidence type="ECO:0000256" key="2">
    <source>
        <dbReference type="ARBA" id="ARBA00004651"/>
    </source>
</evidence>
<feature type="transmembrane region" description="Helical" evidence="13">
    <location>
        <begin position="121"/>
        <end position="139"/>
    </location>
</feature>
<dbReference type="PRINTS" id="PR01534">
    <property type="entry name" value="VOMERONASL1R"/>
</dbReference>
<reference evidence="15 16" key="1">
    <citation type="journal article" date="2007" name="Nature">
        <title>Genome of the marsupial Monodelphis domestica reveals innovation in non-coding sequences.</title>
        <authorList>
            <person name="Mikkelsen T.S."/>
            <person name="Wakefield M.J."/>
            <person name="Aken B."/>
            <person name="Amemiya C.T."/>
            <person name="Chang J.L."/>
            <person name="Duke S."/>
            <person name="Garber M."/>
            <person name="Gentles A.J."/>
            <person name="Goodstadt L."/>
            <person name="Heger A."/>
            <person name="Jurka J."/>
            <person name="Kamal M."/>
            <person name="Mauceli E."/>
            <person name="Searle S.M."/>
            <person name="Sharpe T."/>
            <person name="Baker M.L."/>
            <person name="Batzer M.A."/>
            <person name="Benos P.V."/>
            <person name="Belov K."/>
            <person name="Clamp M."/>
            <person name="Cook A."/>
            <person name="Cuff J."/>
            <person name="Das R."/>
            <person name="Davidow L."/>
            <person name="Deakin J.E."/>
            <person name="Fazzari M.J."/>
            <person name="Glass J.L."/>
            <person name="Grabherr M."/>
            <person name="Greally J.M."/>
            <person name="Gu W."/>
            <person name="Hore T.A."/>
            <person name="Huttley G.A."/>
            <person name="Kleber M."/>
            <person name="Jirtle R.L."/>
            <person name="Koina E."/>
            <person name="Lee J.T."/>
            <person name="Mahony S."/>
            <person name="Marra M.A."/>
            <person name="Miller R.D."/>
            <person name="Nicholls R.D."/>
            <person name="Oda M."/>
            <person name="Papenfuss A.T."/>
            <person name="Parra Z.E."/>
            <person name="Pollock D.D."/>
            <person name="Ray D.A."/>
            <person name="Schein J.E."/>
            <person name="Speed T.P."/>
            <person name="Thompson K."/>
            <person name="VandeBerg J.L."/>
            <person name="Wade C.M."/>
            <person name="Walker J.A."/>
            <person name="Waters P.D."/>
            <person name="Webber C."/>
            <person name="Weidman J.R."/>
            <person name="Xie X."/>
            <person name="Zody M.C."/>
            <person name="Baldwin J."/>
            <person name="Abdouelleil A."/>
            <person name="Abdulkadir J."/>
            <person name="Abebe A."/>
            <person name="Abera B."/>
            <person name="Abreu J."/>
            <person name="Acer S.C."/>
            <person name="Aftuck L."/>
            <person name="Alexander A."/>
            <person name="An P."/>
            <person name="Anderson E."/>
            <person name="Anderson S."/>
            <person name="Arachi H."/>
            <person name="Azer M."/>
            <person name="Bachantsang P."/>
            <person name="Barry A."/>
            <person name="Bayul T."/>
            <person name="Berlin A."/>
            <person name="Bessette D."/>
            <person name="Bloom T."/>
            <person name="Bloom T."/>
            <person name="Boguslavskiy L."/>
            <person name="Bonnet C."/>
            <person name="Boukhgalter B."/>
            <person name="Bourzgui I."/>
            <person name="Brown A."/>
            <person name="Cahill P."/>
            <person name="Channer S."/>
            <person name="Cheshatsang Y."/>
            <person name="Chuda L."/>
            <person name="Citroen M."/>
            <person name="Collymore A."/>
            <person name="Cooke P."/>
            <person name="Costello M."/>
            <person name="D'Aco K."/>
            <person name="Daza R."/>
            <person name="De Haan G."/>
            <person name="DeGray S."/>
            <person name="DeMaso C."/>
            <person name="Dhargay N."/>
            <person name="Dooley K."/>
            <person name="Dooley E."/>
            <person name="Doricent M."/>
            <person name="Dorje P."/>
            <person name="Dorjee K."/>
            <person name="Dupes A."/>
            <person name="Elong R."/>
            <person name="Falk J."/>
            <person name="Farina A."/>
            <person name="Faro S."/>
            <person name="Ferguson D."/>
            <person name="Fisher S."/>
            <person name="Foley C.D."/>
            <person name="Franke A."/>
            <person name="Friedrich D."/>
            <person name="Gadbois L."/>
            <person name="Gearin G."/>
            <person name="Gearin C.R."/>
            <person name="Giannoukos G."/>
            <person name="Goode T."/>
            <person name="Graham J."/>
            <person name="Grandbois E."/>
            <person name="Grewal S."/>
            <person name="Gyaltsen K."/>
            <person name="Hafez N."/>
            <person name="Hagos B."/>
            <person name="Hall J."/>
            <person name="Henson C."/>
            <person name="Hollinger A."/>
            <person name="Honan T."/>
            <person name="Huard M.D."/>
            <person name="Hughes L."/>
            <person name="Hurhula B."/>
            <person name="Husby M.E."/>
            <person name="Kamat A."/>
            <person name="Kanga B."/>
            <person name="Kashin S."/>
            <person name="Khazanovich D."/>
            <person name="Kisner P."/>
            <person name="Lance K."/>
            <person name="Lara M."/>
            <person name="Lee W."/>
            <person name="Lennon N."/>
            <person name="Letendre F."/>
            <person name="LeVine R."/>
            <person name="Lipovsky A."/>
            <person name="Liu X."/>
            <person name="Liu J."/>
            <person name="Liu S."/>
            <person name="Lokyitsang T."/>
            <person name="Lokyitsang Y."/>
            <person name="Lubonja R."/>
            <person name="Lui A."/>
            <person name="MacDonald P."/>
            <person name="Magnisalis V."/>
            <person name="Maru K."/>
            <person name="Matthews C."/>
            <person name="McCusker W."/>
            <person name="McDonough S."/>
            <person name="Mehta T."/>
            <person name="Meldrim J."/>
            <person name="Meneus L."/>
            <person name="Mihai O."/>
            <person name="Mihalev A."/>
            <person name="Mihova T."/>
            <person name="Mittelman R."/>
            <person name="Mlenga V."/>
            <person name="Montmayeur A."/>
            <person name="Mulrain L."/>
            <person name="Navidi A."/>
            <person name="Naylor J."/>
            <person name="Negash T."/>
            <person name="Nguyen T."/>
            <person name="Nguyen N."/>
            <person name="Nicol R."/>
            <person name="Norbu C."/>
            <person name="Norbu N."/>
            <person name="Novod N."/>
            <person name="O'Neill B."/>
            <person name="Osman S."/>
            <person name="Markiewicz E."/>
            <person name="Oyono O.L."/>
            <person name="Patti C."/>
            <person name="Phunkhang P."/>
            <person name="Pierre F."/>
            <person name="Priest M."/>
            <person name="Raghuraman S."/>
            <person name="Rege F."/>
            <person name="Reyes R."/>
            <person name="Rise C."/>
            <person name="Rogov P."/>
            <person name="Ross K."/>
            <person name="Ryan E."/>
            <person name="Settipalli S."/>
            <person name="Shea T."/>
            <person name="Sherpa N."/>
            <person name="Shi L."/>
            <person name="Shih D."/>
            <person name="Sparrow T."/>
            <person name="Spaulding J."/>
            <person name="Stalker J."/>
            <person name="Stange-Thomann N."/>
            <person name="Stavropoulos S."/>
            <person name="Stone C."/>
            <person name="Strader C."/>
            <person name="Tesfaye S."/>
            <person name="Thomson T."/>
            <person name="Thoulutsang Y."/>
            <person name="Thoulutsang D."/>
            <person name="Topham K."/>
            <person name="Topping I."/>
            <person name="Tsamla T."/>
            <person name="Vassiliev H."/>
            <person name="Vo A."/>
            <person name="Wangchuk T."/>
            <person name="Wangdi T."/>
            <person name="Weiand M."/>
            <person name="Wilkinson J."/>
            <person name="Wilson A."/>
            <person name="Yadav S."/>
            <person name="Young G."/>
            <person name="Yu Q."/>
            <person name="Zembek L."/>
            <person name="Zhong D."/>
            <person name="Zimmer A."/>
            <person name="Zwirko Z."/>
            <person name="Jaffe D.B."/>
            <person name="Alvarez P."/>
            <person name="Brockman W."/>
            <person name="Butler J."/>
            <person name="Chin C."/>
            <person name="Gnerre S."/>
            <person name="MacCallum I."/>
            <person name="Graves J.A."/>
            <person name="Ponting C.P."/>
            <person name="Breen M."/>
            <person name="Samollow P.B."/>
            <person name="Lander E.S."/>
            <person name="Lindblad-Toh K."/>
        </authorList>
    </citation>
    <scope>NUCLEOTIDE SEQUENCE [LARGE SCALE GENOMIC DNA]</scope>
</reference>
<dbReference type="SUPFAM" id="SSF81321">
    <property type="entry name" value="Family A G protein-coupled receptor-like"/>
    <property type="match status" value="1"/>
</dbReference>
<dbReference type="Ensembl" id="ENSMODT00000053194.1">
    <property type="protein sequence ID" value="ENSMODP00000044590.1"/>
    <property type="gene ID" value="ENSMODG00000049757.1"/>
</dbReference>
<dbReference type="GO" id="GO:0016503">
    <property type="term" value="F:pheromone receptor activity"/>
    <property type="evidence" value="ECO:0007669"/>
    <property type="project" value="InterPro"/>
</dbReference>
<dbReference type="InterPro" id="IPR017452">
    <property type="entry name" value="GPCR_Rhodpsn_7TM"/>
</dbReference>
<keyword evidence="12 13" id="KW-0807">Transducer</keyword>
<feature type="transmembrane region" description="Helical" evidence="13">
    <location>
        <begin position="44"/>
        <end position="64"/>
    </location>
</feature>
<keyword evidence="11" id="KW-0325">Glycoprotein</keyword>
<gene>
    <name evidence="15" type="primary">monDomV1R1257</name>
</gene>
<dbReference type="InterPro" id="IPR004072">
    <property type="entry name" value="Vmron_rcpt_1"/>
</dbReference>
<dbReference type="GeneID" id="100018277"/>
<evidence type="ECO:0000256" key="5">
    <source>
        <dbReference type="ARBA" id="ARBA00022507"/>
    </source>
</evidence>
<keyword evidence="5 13" id="KW-0589">Pheromone response</keyword>
<dbReference type="OrthoDB" id="9446750at2759"/>
<comment type="subcellular location">
    <subcellularLocation>
        <location evidence="2 13">Cell membrane</location>
        <topology evidence="2 13">Multi-pass membrane protein</topology>
    </subcellularLocation>
</comment>
<feature type="transmembrane region" description="Helical" evidence="13">
    <location>
        <begin position="229"/>
        <end position="249"/>
    </location>
</feature>
<evidence type="ECO:0000256" key="9">
    <source>
        <dbReference type="ARBA" id="ARBA00023136"/>
    </source>
</evidence>
<reference evidence="15" key="3">
    <citation type="submission" date="2025-09" db="UniProtKB">
        <authorList>
            <consortium name="Ensembl"/>
        </authorList>
    </citation>
    <scope>IDENTIFICATION</scope>
</reference>
<evidence type="ECO:0000256" key="10">
    <source>
        <dbReference type="ARBA" id="ARBA00023170"/>
    </source>
</evidence>
<evidence type="ECO:0000259" key="14">
    <source>
        <dbReference type="PROSITE" id="PS50262"/>
    </source>
</evidence>
<evidence type="ECO:0000256" key="3">
    <source>
        <dbReference type="ARBA" id="ARBA00010663"/>
    </source>
</evidence>
<evidence type="ECO:0000256" key="8">
    <source>
        <dbReference type="ARBA" id="ARBA00023040"/>
    </source>
</evidence>
<organism evidence="15 16">
    <name type="scientific">Monodelphis domestica</name>
    <name type="common">Gray short-tailed opossum</name>
    <dbReference type="NCBI Taxonomy" id="13616"/>
    <lineage>
        <taxon>Eukaryota</taxon>
        <taxon>Metazoa</taxon>
        <taxon>Chordata</taxon>
        <taxon>Craniata</taxon>
        <taxon>Vertebrata</taxon>
        <taxon>Euteleostomi</taxon>
        <taxon>Mammalia</taxon>
        <taxon>Metatheria</taxon>
        <taxon>Didelphimorphia</taxon>
        <taxon>Didelphidae</taxon>
        <taxon>Monodelphis</taxon>
    </lineage>
</organism>
<dbReference type="GO" id="GO:0005550">
    <property type="term" value="F:pheromone binding"/>
    <property type="evidence" value="ECO:0000318"/>
    <property type="project" value="GO_Central"/>
</dbReference>
<evidence type="ECO:0000313" key="15">
    <source>
        <dbReference type="Ensembl" id="ENSMODP00000044590.1"/>
    </source>
</evidence>
<dbReference type="GeneTree" id="ENSGT00960000186612"/>